<feature type="compositionally biased region" description="Polar residues" evidence="1">
    <location>
        <begin position="459"/>
        <end position="471"/>
    </location>
</feature>
<keyword evidence="3" id="KW-1185">Reference proteome</keyword>
<dbReference type="InterPro" id="IPR021109">
    <property type="entry name" value="Peptidase_aspartic_dom_sf"/>
</dbReference>
<feature type="region of interest" description="Disordered" evidence="1">
    <location>
        <begin position="459"/>
        <end position="479"/>
    </location>
</feature>
<dbReference type="PANTHER" id="PTHR33198:SF20">
    <property type="entry name" value="RETROTRANSPOSON GAG DOMAIN-CONTAINING PROTEIN"/>
    <property type="match status" value="1"/>
</dbReference>
<dbReference type="AlphaFoldDB" id="A7SUX6"/>
<reference evidence="2 3" key="1">
    <citation type="journal article" date="2007" name="Science">
        <title>Sea anemone genome reveals ancestral eumetazoan gene repertoire and genomic organization.</title>
        <authorList>
            <person name="Putnam N.H."/>
            <person name="Srivastava M."/>
            <person name="Hellsten U."/>
            <person name="Dirks B."/>
            <person name="Chapman J."/>
            <person name="Salamov A."/>
            <person name="Terry A."/>
            <person name="Shapiro H."/>
            <person name="Lindquist E."/>
            <person name="Kapitonov V.V."/>
            <person name="Jurka J."/>
            <person name="Genikhovich G."/>
            <person name="Grigoriev I.V."/>
            <person name="Lucas S.M."/>
            <person name="Steele R.E."/>
            <person name="Finnerty J.R."/>
            <person name="Technau U."/>
            <person name="Martindale M.Q."/>
            <person name="Rokhsar D.S."/>
        </authorList>
    </citation>
    <scope>NUCLEOTIDE SEQUENCE [LARGE SCALE GENOMIC DNA]</scope>
    <source>
        <strain evidence="3">CH2 X CH6</strain>
    </source>
</reference>
<proteinExistence type="predicted"/>
<evidence type="ECO:0008006" key="4">
    <source>
        <dbReference type="Google" id="ProtNLM"/>
    </source>
</evidence>
<dbReference type="CDD" id="cd00303">
    <property type="entry name" value="retropepsin_like"/>
    <property type="match status" value="1"/>
</dbReference>
<evidence type="ECO:0000313" key="2">
    <source>
        <dbReference type="EMBL" id="EDO32488.1"/>
    </source>
</evidence>
<dbReference type="SUPFAM" id="SSF50630">
    <property type="entry name" value="Acid proteases"/>
    <property type="match status" value="1"/>
</dbReference>
<dbReference type="Gene3D" id="2.40.70.10">
    <property type="entry name" value="Acid Proteases"/>
    <property type="match status" value="1"/>
</dbReference>
<name>A7SUX6_NEMVE</name>
<dbReference type="InterPro" id="IPR001969">
    <property type="entry name" value="Aspartic_peptidase_AS"/>
</dbReference>
<feature type="region of interest" description="Disordered" evidence="1">
    <location>
        <begin position="92"/>
        <end position="125"/>
    </location>
</feature>
<feature type="region of interest" description="Disordered" evidence="1">
    <location>
        <begin position="297"/>
        <end position="345"/>
    </location>
</feature>
<dbReference type="eggNOG" id="KOG0017">
    <property type="taxonomic scope" value="Eukaryota"/>
</dbReference>
<dbReference type="PhylomeDB" id="A7SUX6"/>
<protein>
    <recommendedName>
        <fullName evidence="4">Retropepsins domain-containing protein</fullName>
    </recommendedName>
</protein>
<gene>
    <name evidence="2" type="ORF">NEMVEDRAFT_v1g217856</name>
</gene>
<dbReference type="EMBL" id="DS469821">
    <property type="protein sequence ID" value="EDO32488.1"/>
    <property type="molecule type" value="Genomic_DNA"/>
</dbReference>
<feature type="compositionally biased region" description="Basic residues" evidence="1">
    <location>
        <begin position="312"/>
        <end position="327"/>
    </location>
</feature>
<evidence type="ECO:0000256" key="1">
    <source>
        <dbReference type="SAM" id="MobiDB-lite"/>
    </source>
</evidence>
<dbReference type="HOGENOM" id="CLU_570257_0_0_1"/>
<evidence type="ECO:0000313" key="3">
    <source>
        <dbReference type="Proteomes" id="UP000001593"/>
    </source>
</evidence>
<dbReference type="GO" id="GO:0006508">
    <property type="term" value="P:proteolysis"/>
    <property type="evidence" value="ECO:0007669"/>
    <property type="project" value="InterPro"/>
</dbReference>
<dbReference type="GO" id="GO:0004190">
    <property type="term" value="F:aspartic-type endopeptidase activity"/>
    <property type="evidence" value="ECO:0007669"/>
    <property type="project" value="InterPro"/>
</dbReference>
<feature type="compositionally biased region" description="Polar residues" evidence="1">
    <location>
        <begin position="92"/>
        <end position="106"/>
    </location>
</feature>
<dbReference type="PROSITE" id="PS00141">
    <property type="entry name" value="ASP_PROTEASE"/>
    <property type="match status" value="1"/>
</dbReference>
<dbReference type="InParanoid" id="A7SUX6"/>
<dbReference type="Proteomes" id="UP000001593">
    <property type="component" value="Unassembled WGS sequence"/>
</dbReference>
<organism evidence="2 3">
    <name type="scientific">Nematostella vectensis</name>
    <name type="common">Starlet sea anemone</name>
    <dbReference type="NCBI Taxonomy" id="45351"/>
    <lineage>
        <taxon>Eukaryota</taxon>
        <taxon>Metazoa</taxon>
        <taxon>Cnidaria</taxon>
        <taxon>Anthozoa</taxon>
        <taxon>Hexacorallia</taxon>
        <taxon>Actiniaria</taxon>
        <taxon>Edwardsiidae</taxon>
        <taxon>Nematostella</taxon>
    </lineage>
</organism>
<dbReference type="STRING" id="45351.A7SUX6"/>
<accession>A7SUX6</accession>
<dbReference type="PANTHER" id="PTHR33198">
    <property type="entry name" value="ANK_REP_REGION DOMAIN-CONTAINING PROTEIN-RELATED"/>
    <property type="match status" value="1"/>
</dbReference>
<sequence>MADSGASINVLDEEDYRKLPKSAKLEQSGVKIFAYQSTNPLQVLGKFTAITASTTKNISARFYVVKGSGGSLLSWKTSQELNLLQTVKQVTEKTPQGKTQDTTVISSPVPENAPNEPEDTPLTTKRKGRFNIALYSKRRKLIMEELVDEKLAADVKVKSLQNKINYRKRKLYCCLRRRSDERDFDTLADTEAGAGDDPSEKAAQALTGYFTPRQNREFQIYKFLQATQEPDESITAFHTRLRQLATSCEFNDIDREIKTQIVQSCISHKLRMKALENPSYSLTQLLDAGKAMELSRSQAASIEKQDSLPRICRSKNKAPDRKSRRPVNKISDSESSDEEEAYTFSLSTPKTKDQPFFKIKVQGTPVTIMADSGASINVLDEEDYRKLPKSAKLEQSGVKIFAYQSTNPLQVLGKFTAITASTTKNVSARFYVVKGPGSSLLSWNTSQELNLLQTVQQVTAKTPQGKTQGQRANKPHRRI</sequence>